<gene>
    <name evidence="9" type="ORF">PCOR1329_LOCUS82503</name>
</gene>
<name>A0ABN9Y4N1_9DINO</name>
<feature type="transmembrane region" description="Helical" evidence="7">
    <location>
        <begin position="812"/>
        <end position="832"/>
    </location>
</feature>
<feature type="transmembrane region" description="Helical" evidence="7">
    <location>
        <begin position="1024"/>
        <end position="1048"/>
    </location>
</feature>
<feature type="region of interest" description="Disordered" evidence="6">
    <location>
        <begin position="235"/>
        <end position="254"/>
    </location>
</feature>
<evidence type="ECO:0000256" key="6">
    <source>
        <dbReference type="SAM" id="MobiDB-lite"/>
    </source>
</evidence>
<feature type="region of interest" description="Disordered" evidence="6">
    <location>
        <begin position="1059"/>
        <end position="1080"/>
    </location>
</feature>
<evidence type="ECO:0000313" key="10">
    <source>
        <dbReference type="Proteomes" id="UP001189429"/>
    </source>
</evidence>
<keyword evidence="4 7" id="KW-1133">Transmembrane helix</keyword>
<feature type="transmembrane region" description="Helical" evidence="7">
    <location>
        <begin position="947"/>
        <end position="971"/>
    </location>
</feature>
<evidence type="ECO:0000256" key="5">
    <source>
        <dbReference type="ARBA" id="ARBA00023136"/>
    </source>
</evidence>
<feature type="transmembrane region" description="Helical" evidence="7">
    <location>
        <begin position="908"/>
        <end position="927"/>
    </location>
</feature>
<evidence type="ECO:0000256" key="7">
    <source>
        <dbReference type="SAM" id="Phobius"/>
    </source>
</evidence>
<dbReference type="PANTHER" id="PTHR21229:SF1">
    <property type="entry name" value="GH17801P"/>
    <property type="match status" value="1"/>
</dbReference>
<comment type="caution">
    <text evidence="9">The sequence shown here is derived from an EMBL/GenBank/DDBJ whole genome shotgun (WGS) entry which is preliminary data.</text>
</comment>
<feature type="non-terminal residue" evidence="9">
    <location>
        <position position="1080"/>
    </location>
</feature>
<keyword evidence="10" id="KW-1185">Reference proteome</keyword>
<evidence type="ECO:0000256" key="4">
    <source>
        <dbReference type="ARBA" id="ARBA00022989"/>
    </source>
</evidence>
<feature type="transmembrane region" description="Helical" evidence="7">
    <location>
        <begin position="992"/>
        <end position="1012"/>
    </location>
</feature>
<keyword evidence="5 7" id="KW-0472">Membrane</keyword>
<feature type="transmembrane region" description="Helical" evidence="7">
    <location>
        <begin position="872"/>
        <end position="896"/>
    </location>
</feature>
<evidence type="ECO:0000256" key="2">
    <source>
        <dbReference type="ARBA" id="ARBA00022692"/>
    </source>
</evidence>
<dbReference type="Proteomes" id="UP001189429">
    <property type="component" value="Unassembled WGS sequence"/>
</dbReference>
<evidence type="ECO:0000256" key="1">
    <source>
        <dbReference type="ARBA" id="ARBA00004141"/>
    </source>
</evidence>
<feature type="compositionally biased region" description="Basic and acidic residues" evidence="6">
    <location>
        <begin position="1071"/>
        <end position="1080"/>
    </location>
</feature>
<evidence type="ECO:0000259" key="8">
    <source>
        <dbReference type="Pfam" id="PF06814"/>
    </source>
</evidence>
<accession>A0ABN9Y4N1</accession>
<keyword evidence="3" id="KW-0732">Signal</keyword>
<evidence type="ECO:0000256" key="3">
    <source>
        <dbReference type="ARBA" id="ARBA00022729"/>
    </source>
</evidence>
<keyword evidence="2 7" id="KW-0812">Transmembrane</keyword>
<protein>
    <recommendedName>
        <fullName evidence="8">GOST seven transmembrane domain-containing protein</fullName>
    </recommendedName>
</protein>
<dbReference type="Pfam" id="PF06814">
    <property type="entry name" value="GOST_TM"/>
    <property type="match status" value="1"/>
</dbReference>
<dbReference type="InterPro" id="IPR009637">
    <property type="entry name" value="GPR107/GPR108-like"/>
</dbReference>
<feature type="domain" description="GOST seven transmembrane" evidence="8">
    <location>
        <begin position="809"/>
        <end position="1054"/>
    </location>
</feature>
<evidence type="ECO:0000313" key="9">
    <source>
        <dbReference type="EMBL" id="CAK0907503.1"/>
    </source>
</evidence>
<organism evidence="9 10">
    <name type="scientific">Prorocentrum cordatum</name>
    <dbReference type="NCBI Taxonomy" id="2364126"/>
    <lineage>
        <taxon>Eukaryota</taxon>
        <taxon>Sar</taxon>
        <taxon>Alveolata</taxon>
        <taxon>Dinophyceae</taxon>
        <taxon>Prorocentrales</taxon>
        <taxon>Prorocentraceae</taxon>
        <taxon>Prorocentrum</taxon>
    </lineage>
</organism>
<sequence>MDIGRSGDSDVIGCRKALSGLRRIYEEQHPIVAMGRDELAKAEQQERAQMAPEHVIRSALARQNICKREAERGESTARDLRSKLDDTSAKLAVANQQLVADNAEVAQARLTLGPTTAPGLVEAANEIASLQQILQGARGSISAGQDRNMVGGAILDTVADHINRLGDAVPPQSVIVGPASMESVGGHNYLSTNYQKLMRIAMAMRYFSAPYIFATDWNAEPSLLEELGFVQVAQADSRRRRPQGADDAQQRSDATHATFTTFAEQDLCHIYQLQGAERYSGRAVRPARVRRPVGGPALRPGRPAAGAEARCIRNLALALHDAVHSVARAGDSRARWARETRALRPCHRQDIHTDEGAPLSESAWCLIHHAVTQTNHHYAALATARAATVDDHPEHLEREAAKRRAVSFHKWAQGAMTTGASPVFGMTKLNGCAHNELDRLGIRTALPQAAADNHMDFWNDIWKGTVISQKPDQSIVVADAQDNIDKVTTNDYEIEHLIDMDGEIPELIRSLPRMVELATAVIARLATVSVALELPVARDRANILRSSLWLAEQVARRLRAFGFEAARQLIVLGLECMAHGIHAVGAPPSMLATMTNVARTGWAKTPKASSTRLASSLEEASHQMPDSMAMTGYLHTWAQMVHGRQAIPPASGEIFHLDKRPIPPAYSLQGLAAFTVYVPPDGPTAQAGGSPFVEFKGVQAHSTDPTMADDALAHYGSVQLSLISVDDYDQHISKGPVCDLNGQLSNEGASMSKYNVGFTHTQFVHSDINKTGVYFLLMSNCGNFSQGEVIGQVVVRNTFGFMSAIQYHKLSFYSYCTMVYTVLAVIWGLLCVTWRQGLIAMHGLVGFVIGLKVVECVFWTGHLYSLNLSGEASGIVACLPIMFTVVSSYSSYTLILVISQGWRMTEEVLQECTVAKIGVFGLIWISFNYLREGAMVHRQSFHISSNFMTMTALGAMTTNGILFAWILMSLAKLSNGLKERNLENQLKAVSRFTVAFIVAIVASFPVAVVQLLDSLGSLAVPWKYQYLADGGLVHVIVASMVVVAMWVWKPSADSDQLGYDAAPIGQNDDEGLWKEDGDDE</sequence>
<proteinExistence type="predicted"/>
<reference evidence="9" key="1">
    <citation type="submission" date="2023-10" db="EMBL/GenBank/DDBJ databases">
        <authorList>
            <person name="Chen Y."/>
            <person name="Shah S."/>
            <person name="Dougan E. K."/>
            <person name="Thang M."/>
            <person name="Chan C."/>
        </authorList>
    </citation>
    <scope>NUCLEOTIDE SEQUENCE [LARGE SCALE GENOMIC DNA]</scope>
</reference>
<feature type="transmembrane region" description="Helical" evidence="7">
    <location>
        <begin position="839"/>
        <end position="860"/>
    </location>
</feature>
<dbReference type="PANTHER" id="PTHR21229">
    <property type="entry name" value="LUNG SEVEN TRANSMEMBRANE RECEPTOR"/>
    <property type="match status" value="1"/>
</dbReference>
<dbReference type="InterPro" id="IPR053937">
    <property type="entry name" value="GOST_TM"/>
</dbReference>
<dbReference type="EMBL" id="CAUYUJ010021871">
    <property type="protein sequence ID" value="CAK0907503.1"/>
    <property type="molecule type" value="Genomic_DNA"/>
</dbReference>
<comment type="subcellular location">
    <subcellularLocation>
        <location evidence="1">Membrane</location>
        <topology evidence="1">Multi-pass membrane protein</topology>
    </subcellularLocation>
</comment>